<reference evidence="2 3" key="2">
    <citation type="journal article" date="2020" name="Int. J. Syst. Evol. Microbiol.">
        <title>Leptospira yasudae sp. nov. and Leptospira stimsonii sp. nov., two new species of the pathogenic group isolated from environmental sources.</title>
        <authorList>
            <person name="Casanovas-Massana A."/>
            <person name="Hamond C."/>
            <person name="Santos L.A."/>
            <person name="de Oliveira D."/>
            <person name="Hacker K.P."/>
            <person name="Balassiano I."/>
            <person name="Costa F."/>
            <person name="Medeiros M.A."/>
            <person name="Reis M.G."/>
            <person name="Ko A.I."/>
            <person name="Wunder E.A."/>
        </authorList>
    </citation>
    <scope>NUCLEOTIDE SEQUENCE [LARGE SCALE GENOMIC DNA]</scope>
    <source>
        <strain evidence="2 3">B21</strain>
    </source>
</reference>
<keyword evidence="3" id="KW-1185">Reference proteome</keyword>
<feature type="compositionally biased region" description="Polar residues" evidence="1">
    <location>
        <begin position="1"/>
        <end position="17"/>
    </location>
</feature>
<comment type="caution">
    <text evidence="2">The sequence shown here is derived from an EMBL/GenBank/DDBJ whole genome shotgun (WGS) entry which is preliminary data.</text>
</comment>
<protein>
    <submittedName>
        <fullName evidence="2">Uncharacterized protein</fullName>
    </submittedName>
</protein>
<evidence type="ECO:0000313" key="2">
    <source>
        <dbReference type="EMBL" id="RHX82226.1"/>
    </source>
</evidence>
<evidence type="ECO:0000256" key="1">
    <source>
        <dbReference type="SAM" id="MobiDB-lite"/>
    </source>
</evidence>
<dbReference type="EMBL" id="QHCR01000001">
    <property type="protein sequence ID" value="RHX82226.1"/>
    <property type="molecule type" value="Genomic_DNA"/>
</dbReference>
<gene>
    <name evidence="2" type="ORF">DLM77_01840</name>
</gene>
<proteinExistence type="predicted"/>
<sequence length="85" mass="9526">MTTLRNPEFRSASTQKNDQPKGRIKNMQTDSCAQCNTKEAMKQTDLCEDCLIRTFKALIPISDRILSLYANDSRSTIQSEPQGAA</sequence>
<reference evidence="3" key="1">
    <citation type="submission" date="2018-05" db="EMBL/GenBank/DDBJ databases">
        <title>Leptospira yasudae sp. nov. and Leptospira stimsonii sp. nov., two pathogenic species of the genus Leptospira isolated from environmental sources.</title>
        <authorList>
            <person name="Casanovas-Massana A."/>
            <person name="Hamond C."/>
            <person name="Santos L.A."/>
            <person name="Hacker K.P."/>
            <person name="Balassiano I."/>
            <person name="Medeiros M.A."/>
            <person name="Reis M.G."/>
            <person name="Ko A.I."/>
            <person name="Wunder E.A."/>
        </authorList>
    </citation>
    <scope>NUCLEOTIDE SEQUENCE [LARGE SCALE GENOMIC DNA]</scope>
    <source>
        <strain evidence="3">B21</strain>
    </source>
</reference>
<dbReference type="Proteomes" id="UP000285569">
    <property type="component" value="Unassembled WGS sequence"/>
</dbReference>
<evidence type="ECO:0000313" key="3">
    <source>
        <dbReference type="Proteomes" id="UP000285569"/>
    </source>
</evidence>
<accession>A0ABX9M812</accession>
<organism evidence="2 3">
    <name type="scientific">Leptospira yasudae</name>
    <dbReference type="NCBI Taxonomy" id="2202201"/>
    <lineage>
        <taxon>Bacteria</taxon>
        <taxon>Pseudomonadati</taxon>
        <taxon>Spirochaetota</taxon>
        <taxon>Spirochaetia</taxon>
        <taxon>Leptospirales</taxon>
        <taxon>Leptospiraceae</taxon>
        <taxon>Leptospira</taxon>
    </lineage>
</organism>
<feature type="region of interest" description="Disordered" evidence="1">
    <location>
        <begin position="1"/>
        <end position="25"/>
    </location>
</feature>
<name>A0ABX9M812_9LEPT</name>